<protein>
    <submittedName>
        <fullName evidence="2">Uncharacterized protein</fullName>
    </submittedName>
</protein>
<dbReference type="EnsemblPlants" id="TuG1812G0600003722.01.T01">
    <property type="protein sequence ID" value="TuG1812G0600003722.01.T01"/>
    <property type="gene ID" value="TuG1812G0600003722.01"/>
</dbReference>
<reference evidence="2" key="2">
    <citation type="submission" date="2018-03" db="EMBL/GenBank/DDBJ databases">
        <title>The Triticum urartu genome reveals the dynamic nature of wheat genome evolution.</title>
        <authorList>
            <person name="Ling H."/>
            <person name="Ma B."/>
            <person name="Shi X."/>
            <person name="Liu H."/>
            <person name="Dong L."/>
            <person name="Sun H."/>
            <person name="Cao Y."/>
            <person name="Gao Q."/>
            <person name="Zheng S."/>
            <person name="Li Y."/>
            <person name="Yu Y."/>
            <person name="Du H."/>
            <person name="Qi M."/>
            <person name="Li Y."/>
            <person name="Yu H."/>
            <person name="Cui Y."/>
            <person name="Wang N."/>
            <person name="Chen C."/>
            <person name="Wu H."/>
            <person name="Zhao Y."/>
            <person name="Zhang J."/>
            <person name="Li Y."/>
            <person name="Zhou W."/>
            <person name="Zhang B."/>
            <person name="Hu W."/>
            <person name="Eijk M."/>
            <person name="Tang J."/>
            <person name="Witsenboer H."/>
            <person name="Zhao S."/>
            <person name="Li Z."/>
            <person name="Zhang A."/>
            <person name="Wang D."/>
            <person name="Liang C."/>
        </authorList>
    </citation>
    <scope>NUCLEOTIDE SEQUENCE [LARGE SCALE GENOMIC DNA]</scope>
    <source>
        <strain evidence="2">cv. G1812</strain>
    </source>
</reference>
<sequence length="146" mass="17754">MRREGFRRQERRRRPRGQGLRREKRWRWPQRQGWPGRQDAQGPWSWQRGKGRVRHEGREQGDRGAAQARRRLHHQGQGGPALHQEHGRRVVRLRREEHLRQSQGIYFTPYLCHAMASYQQRTNLFYSLFCNLFNYRVYDHVNEAGI</sequence>
<dbReference type="Gramene" id="TuG1812G0600003722.01.T01">
    <property type="protein sequence ID" value="TuG1812G0600003722.01.T01"/>
    <property type="gene ID" value="TuG1812G0600003722.01"/>
</dbReference>
<evidence type="ECO:0000313" key="3">
    <source>
        <dbReference type="Proteomes" id="UP000015106"/>
    </source>
</evidence>
<keyword evidence="3" id="KW-1185">Reference proteome</keyword>
<reference evidence="3" key="1">
    <citation type="journal article" date="2013" name="Nature">
        <title>Draft genome of the wheat A-genome progenitor Triticum urartu.</title>
        <authorList>
            <person name="Ling H.Q."/>
            <person name="Zhao S."/>
            <person name="Liu D."/>
            <person name="Wang J."/>
            <person name="Sun H."/>
            <person name="Zhang C."/>
            <person name="Fan H."/>
            <person name="Li D."/>
            <person name="Dong L."/>
            <person name="Tao Y."/>
            <person name="Gao C."/>
            <person name="Wu H."/>
            <person name="Li Y."/>
            <person name="Cui Y."/>
            <person name="Guo X."/>
            <person name="Zheng S."/>
            <person name="Wang B."/>
            <person name="Yu K."/>
            <person name="Liang Q."/>
            <person name="Yang W."/>
            <person name="Lou X."/>
            <person name="Chen J."/>
            <person name="Feng M."/>
            <person name="Jian J."/>
            <person name="Zhang X."/>
            <person name="Luo G."/>
            <person name="Jiang Y."/>
            <person name="Liu J."/>
            <person name="Wang Z."/>
            <person name="Sha Y."/>
            <person name="Zhang B."/>
            <person name="Wu H."/>
            <person name="Tang D."/>
            <person name="Shen Q."/>
            <person name="Xue P."/>
            <person name="Zou S."/>
            <person name="Wang X."/>
            <person name="Liu X."/>
            <person name="Wang F."/>
            <person name="Yang Y."/>
            <person name="An X."/>
            <person name="Dong Z."/>
            <person name="Zhang K."/>
            <person name="Zhang X."/>
            <person name="Luo M.C."/>
            <person name="Dvorak J."/>
            <person name="Tong Y."/>
            <person name="Wang J."/>
            <person name="Yang H."/>
            <person name="Li Z."/>
            <person name="Wang D."/>
            <person name="Zhang A."/>
            <person name="Wang J."/>
        </authorList>
    </citation>
    <scope>NUCLEOTIDE SEQUENCE</scope>
    <source>
        <strain evidence="3">cv. G1812</strain>
    </source>
</reference>
<evidence type="ECO:0000256" key="1">
    <source>
        <dbReference type="SAM" id="MobiDB-lite"/>
    </source>
</evidence>
<proteinExistence type="predicted"/>
<evidence type="ECO:0000313" key="2">
    <source>
        <dbReference type="EnsemblPlants" id="TuG1812G0600003722.01.T01"/>
    </source>
</evidence>
<reference evidence="2" key="3">
    <citation type="submission" date="2022-06" db="UniProtKB">
        <authorList>
            <consortium name="EnsemblPlants"/>
        </authorList>
    </citation>
    <scope>IDENTIFICATION</scope>
</reference>
<dbReference type="AlphaFoldDB" id="A0A8R7QWS1"/>
<feature type="region of interest" description="Disordered" evidence="1">
    <location>
        <begin position="1"/>
        <end position="86"/>
    </location>
</feature>
<organism evidence="2 3">
    <name type="scientific">Triticum urartu</name>
    <name type="common">Red wild einkorn</name>
    <name type="synonym">Crithodium urartu</name>
    <dbReference type="NCBI Taxonomy" id="4572"/>
    <lineage>
        <taxon>Eukaryota</taxon>
        <taxon>Viridiplantae</taxon>
        <taxon>Streptophyta</taxon>
        <taxon>Embryophyta</taxon>
        <taxon>Tracheophyta</taxon>
        <taxon>Spermatophyta</taxon>
        <taxon>Magnoliopsida</taxon>
        <taxon>Liliopsida</taxon>
        <taxon>Poales</taxon>
        <taxon>Poaceae</taxon>
        <taxon>BOP clade</taxon>
        <taxon>Pooideae</taxon>
        <taxon>Triticodae</taxon>
        <taxon>Triticeae</taxon>
        <taxon>Triticinae</taxon>
        <taxon>Triticum</taxon>
    </lineage>
</organism>
<name>A0A8R7QWS1_TRIUA</name>
<accession>A0A8R7QWS1</accession>
<dbReference type="Proteomes" id="UP000015106">
    <property type="component" value="Chromosome 6"/>
</dbReference>